<name>A0A0E0B7F4_9ORYZ</name>
<organism evidence="1">
    <name type="scientific">Oryza glumipatula</name>
    <dbReference type="NCBI Taxonomy" id="40148"/>
    <lineage>
        <taxon>Eukaryota</taxon>
        <taxon>Viridiplantae</taxon>
        <taxon>Streptophyta</taxon>
        <taxon>Embryophyta</taxon>
        <taxon>Tracheophyta</taxon>
        <taxon>Spermatophyta</taxon>
        <taxon>Magnoliopsida</taxon>
        <taxon>Liliopsida</taxon>
        <taxon>Poales</taxon>
        <taxon>Poaceae</taxon>
        <taxon>BOP clade</taxon>
        <taxon>Oryzoideae</taxon>
        <taxon>Oryzeae</taxon>
        <taxon>Oryzinae</taxon>
        <taxon>Oryza</taxon>
    </lineage>
</organism>
<sequence length="214" mass="23134">MRDADASTSSAFAAAAVVEVSVEGLEEAGCRRAQERSVRHVTTVSPQHLEVVCQRKVVINSLHCCTREDTPSKLQPLEGLQLLEHFTVHIEEAYIVALPLPPTVTWVHKAWAVETTPGSPEQEVHADLALSISVAQEMPENTSEKSPHESADGNLAVSESAAAASFVVGDPRCYLLLPRLEMVSAPPRYPYVLDSTILTAAGYDTKGRPQVGQL</sequence>
<dbReference type="Gramene" id="OGLUM10G01330.2">
    <property type="protein sequence ID" value="OGLUM10G01330.2"/>
    <property type="gene ID" value="OGLUM10G01330"/>
</dbReference>
<evidence type="ECO:0000313" key="1">
    <source>
        <dbReference type="EnsemblPlants" id="OGLUM10G01330.2"/>
    </source>
</evidence>
<keyword evidence="2" id="KW-1185">Reference proteome</keyword>
<proteinExistence type="predicted"/>
<dbReference type="AlphaFoldDB" id="A0A0E0B7F4"/>
<protein>
    <submittedName>
        <fullName evidence="1">Uncharacterized protein</fullName>
    </submittedName>
</protein>
<accession>A0A0E0B7F4</accession>
<evidence type="ECO:0000313" key="2">
    <source>
        <dbReference type="Proteomes" id="UP000026961"/>
    </source>
</evidence>
<reference evidence="1" key="2">
    <citation type="submission" date="2018-05" db="EMBL/GenBank/DDBJ databases">
        <title>OgluRS3 (Oryza glumaepatula Reference Sequence Version 3).</title>
        <authorList>
            <person name="Zhang J."/>
            <person name="Kudrna D."/>
            <person name="Lee S."/>
            <person name="Talag J."/>
            <person name="Welchert J."/>
            <person name="Wing R.A."/>
        </authorList>
    </citation>
    <scope>NUCLEOTIDE SEQUENCE [LARGE SCALE GENOMIC DNA]</scope>
</reference>
<reference evidence="1" key="1">
    <citation type="submission" date="2015-04" db="UniProtKB">
        <authorList>
            <consortium name="EnsemblPlants"/>
        </authorList>
    </citation>
    <scope>IDENTIFICATION</scope>
</reference>
<dbReference type="EnsemblPlants" id="OGLUM10G01330.2">
    <property type="protein sequence ID" value="OGLUM10G01330.2"/>
    <property type="gene ID" value="OGLUM10G01330"/>
</dbReference>
<dbReference type="Proteomes" id="UP000026961">
    <property type="component" value="Chromosome 10"/>
</dbReference>